<evidence type="ECO:0000313" key="4">
    <source>
        <dbReference type="EMBL" id="CAI5722864.1"/>
    </source>
</evidence>
<dbReference type="EMBL" id="CANTFL010000457">
    <property type="protein sequence ID" value="CAI5722864.1"/>
    <property type="molecule type" value="Genomic_DNA"/>
</dbReference>
<dbReference type="PROSITE" id="PS00678">
    <property type="entry name" value="WD_REPEATS_1"/>
    <property type="match status" value="1"/>
</dbReference>
<dbReference type="InterPro" id="IPR001680">
    <property type="entry name" value="WD40_rpt"/>
</dbReference>
<dbReference type="PANTHER" id="PTHR45296:SF1">
    <property type="entry name" value="TRANSDUCIN_WD40 REPEAT-LIKE SUPERFAMILY PROTEIN"/>
    <property type="match status" value="1"/>
</dbReference>
<accession>A0AAV0TUT2</accession>
<dbReference type="PROSITE" id="PS50294">
    <property type="entry name" value="WD_REPEATS_REGION"/>
    <property type="match status" value="1"/>
</dbReference>
<dbReference type="PANTHER" id="PTHR45296">
    <property type="entry name" value="TRANSDUCIN/WD40 REPEAT-LIKE SUPERFAMILY PROTEIN"/>
    <property type="match status" value="1"/>
</dbReference>
<dbReference type="PROSITE" id="PS50082">
    <property type="entry name" value="WD_REPEATS_2"/>
    <property type="match status" value="2"/>
</dbReference>
<evidence type="ECO:0000313" key="6">
    <source>
        <dbReference type="Proteomes" id="UP001162031"/>
    </source>
</evidence>
<feature type="repeat" description="WD" evidence="3">
    <location>
        <begin position="271"/>
        <end position="314"/>
    </location>
</feature>
<name>A0AAV0TUT2_HYABA</name>
<keyword evidence="1 3" id="KW-0853">WD repeat</keyword>
<proteinExistence type="predicted"/>
<dbReference type="InterPro" id="IPR019775">
    <property type="entry name" value="WD40_repeat_CS"/>
</dbReference>
<dbReference type="InterPro" id="IPR036322">
    <property type="entry name" value="WD40_repeat_dom_sf"/>
</dbReference>
<reference evidence="5" key="1">
    <citation type="submission" date="2022-12" db="EMBL/GenBank/DDBJ databases">
        <authorList>
            <person name="Webb A."/>
        </authorList>
    </citation>
    <scope>NUCLEOTIDE SEQUENCE</scope>
    <source>
        <strain evidence="5">Hp1</strain>
    </source>
</reference>
<dbReference type="AlphaFoldDB" id="A0AAV0TUT2"/>
<evidence type="ECO:0000256" key="3">
    <source>
        <dbReference type="PROSITE-ProRule" id="PRU00221"/>
    </source>
</evidence>
<dbReference type="Proteomes" id="UP001162031">
    <property type="component" value="Unassembled WGS sequence"/>
</dbReference>
<dbReference type="SUPFAM" id="SSF50978">
    <property type="entry name" value="WD40 repeat-like"/>
    <property type="match status" value="1"/>
</dbReference>
<dbReference type="SMART" id="SM00320">
    <property type="entry name" value="WD40"/>
    <property type="match status" value="4"/>
</dbReference>
<evidence type="ECO:0000313" key="5">
    <source>
        <dbReference type="EMBL" id="CAI5727751.1"/>
    </source>
</evidence>
<dbReference type="EMBL" id="CANTFL010000803">
    <property type="protein sequence ID" value="CAI5727751.1"/>
    <property type="molecule type" value="Genomic_DNA"/>
</dbReference>
<protein>
    <recommendedName>
        <fullName evidence="7">Anaphase-promoting complex subunit 4 WD40 domain-containing protein</fullName>
    </recommendedName>
</protein>
<evidence type="ECO:0008006" key="7">
    <source>
        <dbReference type="Google" id="ProtNLM"/>
    </source>
</evidence>
<dbReference type="InterPro" id="IPR015943">
    <property type="entry name" value="WD40/YVTN_repeat-like_dom_sf"/>
</dbReference>
<sequence length="365" mass="39846">MAQPSRVLTFRGHRKSVNALLCEEAVHPNILVSGSDDGTCRLWDVRTARVTKCLNVKKALAADEEDESAVNSLAFGKATTGAESAYLYVAASRKVLTFDVRQSTLIVDCVAREVFQESEDEINVLSRHPGKHSRYLSVPDDTGSIHVYDLELHRLFKTLRGQHTNICSAALFRPNAAWDLVSGGMDGFLLFWDFFRGRVKFRIDFNSDANGVGTCATTVNKYDGHGTQQMFNPPLVHSLACAPNGKSLAVGLGDASVAVVDIGLKQIVRRLKHHKAMVSQVHFPAFCSQDRLLSAGNDAKVCMWDYRAAISLDTLVDDDNCEASNALVIKEIALGRSPNAVVTTTQQSFIVVADVSKEISAFSVA</sequence>
<keyword evidence="6" id="KW-1185">Reference proteome</keyword>
<dbReference type="PRINTS" id="PR00320">
    <property type="entry name" value="GPROTEINBRPT"/>
</dbReference>
<organism evidence="5 6">
    <name type="scientific">Hyaloperonospora brassicae</name>
    <name type="common">Brassica downy mildew</name>
    <name type="synonym">Peronospora brassicae</name>
    <dbReference type="NCBI Taxonomy" id="162125"/>
    <lineage>
        <taxon>Eukaryota</taxon>
        <taxon>Sar</taxon>
        <taxon>Stramenopiles</taxon>
        <taxon>Oomycota</taxon>
        <taxon>Peronosporomycetes</taxon>
        <taxon>Peronosporales</taxon>
        <taxon>Peronosporaceae</taxon>
        <taxon>Hyaloperonospora</taxon>
    </lineage>
</organism>
<keyword evidence="2" id="KW-0677">Repeat</keyword>
<evidence type="ECO:0000256" key="1">
    <source>
        <dbReference type="ARBA" id="ARBA00022574"/>
    </source>
</evidence>
<dbReference type="Pfam" id="PF00400">
    <property type="entry name" value="WD40"/>
    <property type="match status" value="3"/>
</dbReference>
<feature type="repeat" description="WD" evidence="3">
    <location>
        <begin position="10"/>
        <end position="53"/>
    </location>
</feature>
<gene>
    <name evidence="4" type="ORF">HBR001_LOCUS2975</name>
    <name evidence="5" type="ORF">HBR001_LOCUS4164</name>
</gene>
<evidence type="ECO:0000256" key="2">
    <source>
        <dbReference type="ARBA" id="ARBA00022737"/>
    </source>
</evidence>
<comment type="caution">
    <text evidence="5">The sequence shown here is derived from an EMBL/GenBank/DDBJ whole genome shotgun (WGS) entry which is preliminary data.</text>
</comment>
<dbReference type="Gene3D" id="2.130.10.10">
    <property type="entry name" value="YVTN repeat-like/Quinoprotein amine dehydrogenase"/>
    <property type="match status" value="2"/>
</dbReference>
<dbReference type="InterPro" id="IPR020472">
    <property type="entry name" value="WD40_PAC1"/>
</dbReference>